<comment type="caution">
    <text evidence="2">The sequence shown here is derived from an EMBL/GenBank/DDBJ whole genome shotgun (WGS) entry which is preliminary data.</text>
</comment>
<evidence type="ECO:0000313" key="3">
    <source>
        <dbReference type="Proteomes" id="UP000620874"/>
    </source>
</evidence>
<accession>A0ABR8YCC2</accession>
<dbReference type="SUPFAM" id="SSF53756">
    <property type="entry name" value="UDP-Glycosyltransferase/glycogen phosphorylase"/>
    <property type="match status" value="1"/>
</dbReference>
<gene>
    <name evidence="2" type="ORF">H9625_14620</name>
</gene>
<feature type="domain" description="Glycosyl transferase family 1" evidence="1">
    <location>
        <begin position="203"/>
        <end position="365"/>
    </location>
</feature>
<dbReference type="EMBL" id="JACSPP010000061">
    <property type="protein sequence ID" value="MBD8041649.1"/>
    <property type="molecule type" value="Genomic_DNA"/>
</dbReference>
<proteinExistence type="predicted"/>
<dbReference type="PANTHER" id="PTHR12526:SF628">
    <property type="entry name" value="MANNOSYLGLUCOSYLGLYCERATE SYNTHASE"/>
    <property type="match status" value="1"/>
</dbReference>
<reference evidence="2 3" key="1">
    <citation type="submission" date="2020-08" db="EMBL/GenBank/DDBJ databases">
        <title>A Genomic Blueprint of the Chicken Gut Microbiome.</title>
        <authorList>
            <person name="Gilroy R."/>
            <person name="Ravi A."/>
            <person name="Getino M."/>
            <person name="Pursley I."/>
            <person name="Horton D.L."/>
            <person name="Alikhan N.-F."/>
            <person name="Baker D."/>
            <person name="Gharbi K."/>
            <person name="Hall N."/>
            <person name="Watson M."/>
            <person name="Adriaenssens E.M."/>
            <person name="Foster-Nyarko E."/>
            <person name="Jarju S."/>
            <person name="Secka A."/>
            <person name="Antonio M."/>
            <person name="Oren A."/>
            <person name="Chaudhuri R."/>
            <person name="La Ragione R.M."/>
            <person name="Hildebrand F."/>
            <person name="Pallen M.J."/>
        </authorList>
    </citation>
    <scope>NUCLEOTIDE SEQUENCE [LARGE SCALE GENOMIC DNA]</scope>
    <source>
        <strain evidence="2 3">Sa1CVN1</strain>
    </source>
</reference>
<sequence length="390" mass="45696">MNILFVTMFQISEQKGGTERTTARISNELRHRGYKCFNLYAKPIGDMFEMTKFDGIYKDCSANAIKNIIDTQKIDKIIIEGAFILVRNVSEGRSKASYKPKILFVHHFAPGYEPYFNAFSSIWKQMLYAQSATNKMKAFVKVLIYPLFKPYMDASFHKLYKTAYSSCDKIVLLSPEYVDDYCKFGNINDKTKFVSIPNAVSFNEFIPINELKNKQKTVLIVTRLDEVQKRISLAIKIWKRIEEDADLKDWNFKIVGFGESEHEYRRLISQLSLKRIFLEGRQNPIKYYKESSLFMMTSLFEGWPMTLNESLQFGCVPFVYDTCASFHEIINNGENGFLITDKNEEEFYHKMREVMLDENRRMELMKVAVESSTRFTLDKIVTQWEKLLSE</sequence>
<evidence type="ECO:0000313" key="2">
    <source>
        <dbReference type="EMBL" id="MBD8041649.1"/>
    </source>
</evidence>
<dbReference type="PANTHER" id="PTHR12526">
    <property type="entry name" value="GLYCOSYLTRANSFERASE"/>
    <property type="match status" value="1"/>
</dbReference>
<dbReference type="Gene3D" id="3.40.50.2000">
    <property type="entry name" value="Glycogen Phosphorylase B"/>
    <property type="match status" value="2"/>
</dbReference>
<keyword evidence="3" id="KW-1185">Reference proteome</keyword>
<protein>
    <submittedName>
        <fullName evidence="2">Glycosyltransferase</fullName>
    </submittedName>
</protein>
<dbReference type="RefSeq" id="WP_191765067.1">
    <property type="nucleotide sequence ID" value="NZ_JACSPP010000061.1"/>
</dbReference>
<dbReference type="Proteomes" id="UP000620874">
    <property type="component" value="Unassembled WGS sequence"/>
</dbReference>
<dbReference type="Pfam" id="PF00534">
    <property type="entry name" value="Glycos_transf_1"/>
    <property type="match status" value="1"/>
</dbReference>
<organism evidence="2 3">
    <name type="scientific">Phocaeicola intestinalis</name>
    <dbReference type="NCBI Taxonomy" id="2762212"/>
    <lineage>
        <taxon>Bacteria</taxon>
        <taxon>Pseudomonadati</taxon>
        <taxon>Bacteroidota</taxon>
        <taxon>Bacteroidia</taxon>
        <taxon>Bacteroidales</taxon>
        <taxon>Bacteroidaceae</taxon>
        <taxon>Phocaeicola</taxon>
    </lineage>
</organism>
<dbReference type="InterPro" id="IPR001296">
    <property type="entry name" value="Glyco_trans_1"/>
</dbReference>
<evidence type="ECO:0000259" key="1">
    <source>
        <dbReference type="Pfam" id="PF00534"/>
    </source>
</evidence>
<name>A0ABR8YCC2_9BACT</name>